<name>A0A938XX00_9FIRM</name>
<comment type="similarity">
    <text evidence="1">Belongs to the bacterial secretin family.</text>
</comment>
<dbReference type="AlphaFoldDB" id="A0A938XX00"/>
<comment type="caution">
    <text evidence="3">The sequence shown here is derived from an EMBL/GenBank/DDBJ whole genome shotgun (WGS) entry which is preliminary data.</text>
</comment>
<evidence type="ECO:0000256" key="1">
    <source>
        <dbReference type="RuleBase" id="RU004003"/>
    </source>
</evidence>
<keyword evidence="4" id="KW-1185">Reference proteome</keyword>
<reference evidence="3" key="1">
    <citation type="submission" date="2021-01" db="EMBL/GenBank/DDBJ databases">
        <title>Genomic Encyclopedia of Type Strains, Phase IV (KMG-IV): sequencing the most valuable type-strain genomes for metagenomic binning, comparative biology and taxonomic classification.</title>
        <authorList>
            <person name="Goeker M."/>
        </authorList>
    </citation>
    <scope>NUCLEOTIDE SEQUENCE</scope>
    <source>
        <strain evidence="3">DSM 23230</strain>
    </source>
</reference>
<evidence type="ECO:0000313" key="3">
    <source>
        <dbReference type="EMBL" id="MBM7557192.1"/>
    </source>
</evidence>
<proteinExistence type="inferred from homology"/>
<organism evidence="3 4">
    <name type="scientific">Halanaerobacter jeridensis</name>
    <dbReference type="NCBI Taxonomy" id="706427"/>
    <lineage>
        <taxon>Bacteria</taxon>
        <taxon>Bacillati</taxon>
        <taxon>Bacillota</taxon>
        <taxon>Clostridia</taxon>
        <taxon>Halanaerobiales</taxon>
        <taxon>Halobacteroidaceae</taxon>
        <taxon>Halanaerobacter</taxon>
    </lineage>
</organism>
<evidence type="ECO:0000313" key="4">
    <source>
        <dbReference type="Proteomes" id="UP000774000"/>
    </source>
</evidence>
<dbReference type="EMBL" id="JAFBDQ010000010">
    <property type="protein sequence ID" value="MBM7557192.1"/>
    <property type="molecule type" value="Genomic_DNA"/>
</dbReference>
<evidence type="ECO:0000259" key="2">
    <source>
        <dbReference type="Pfam" id="PF00263"/>
    </source>
</evidence>
<dbReference type="InterPro" id="IPR004846">
    <property type="entry name" value="T2SS/T3SS_dom"/>
</dbReference>
<sequence length="180" mass="19833">MTKSGEEAKFIVGGEIPIVTTDAEGKQTVTWRQYGVKLTINPQVTRNGKLDTALHPQVSRLDWANAVDYGNGQLPAIKSSEVNTKVVIPDGATVAIGGLIQSYKSETIKKIPVLGEIPILGSLFKSKAYQERRSELLVLVTPRIIKLDQGAKDLMDVDNVFKKKKKLEFNLKSRNKGTNK</sequence>
<dbReference type="PRINTS" id="PR00811">
    <property type="entry name" value="BCTERIALGSPD"/>
</dbReference>
<feature type="domain" description="Type II/III secretion system secretin-like" evidence="2">
    <location>
        <begin position="1"/>
        <end position="146"/>
    </location>
</feature>
<dbReference type="InterPro" id="IPR050810">
    <property type="entry name" value="Bact_Secretion_Sys_Channel"/>
</dbReference>
<dbReference type="GO" id="GO:0015627">
    <property type="term" value="C:type II protein secretion system complex"/>
    <property type="evidence" value="ECO:0007669"/>
    <property type="project" value="TreeGrafter"/>
</dbReference>
<protein>
    <submittedName>
        <fullName evidence="3">Flp pilus assembly secretin CpaC</fullName>
    </submittedName>
</protein>
<dbReference type="PANTHER" id="PTHR30332:SF17">
    <property type="entry name" value="TYPE IV PILIATION SYSTEM PROTEIN DR_0774-RELATED"/>
    <property type="match status" value="1"/>
</dbReference>
<dbReference type="PRINTS" id="PR01032">
    <property type="entry name" value="PHAGEIV"/>
</dbReference>
<dbReference type="GO" id="GO:0009306">
    <property type="term" value="P:protein secretion"/>
    <property type="evidence" value="ECO:0007669"/>
    <property type="project" value="InterPro"/>
</dbReference>
<dbReference type="Proteomes" id="UP000774000">
    <property type="component" value="Unassembled WGS sequence"/>
</dbReference>
<gene>
    <name evidence="3" type="ORF">JOC47_002047</name>
</gene>
<dbReference type="Pfam" id="PF00263">
    <property type="entry name" value="Secretin"/>
    <property type="match status" value="1"/>
</dbReference>
<accession>A0A938XX00</accession>
<dbReference type="InterPro" id="IPR001775">
    <property type="entry name" value="GspD/PilQ"/>
</dbReference>
<dbReference type="PANTHER" id="PTHR30332">
    <property type="entry name" value="PROBABLE GENERAL SECRETION PATHWAY PROTEIN D"/>
    <property type="match status" value="1"/>
</dbReference>